<keyword evidence="3" id="KW-1185">Reference proteome</keyword>
<organism evidence="2 3">
    <name type="scientific">Jeotgalicoccus aerolatus</name>
    <dbReference type="NCBI Taxonomy" id="709510"/>
    <lineage>
        <taxon>Bacteria</taxon>
        <taxon>Bacillati</taxon>
        <taxon>Bacillota</taxon>
        <taxon>Bacilli</taxon>
        <taxon>Bacillales</taxon>
        <taxon>Staphylococcaceae</taxon>
        <taxon>Jeotgalicoccus</taxon>
    </lineage>
</organism>
<proteinExistence type="predicted"/>
<keyword evidence="1" id="KW-0472">Membrane</keyword>
<protein>
    <recommendedName>
        <fullName evidence="4">Type I toxin-antitoxin system Fst family toxin</fullName>
    </recommendedName>
</protein>
<evidence type="ECO:0000313" key="3">
    <source>
        <dbReference type="Proteomes" id="UP001519348"/>
    </source>
</evidence>
<dbReference type="NCBIfam" id="NF033608">
    <property type="entry name" value="type_I_tox_Fst"/>
    <property type="match status" value="1"/>
</dbReference>
<evidence type="ECO:0008006" key="4">
    <source>
        <dbReference type="Google" id="ProtNLM"/>
    </source>
</evidence>
<comment type="caution">
    <text evidence="2">The sequence shown here is derived from an EMBL/GenBank/DDBJ whole genome shotgun (WGS) entry which is preliminary data.</text>
</comment>
<dbReference type="EMBL" id="JAGGKN010000002">
    <property type="protein sequence ID" value="MBP1951856.1"/>
    <property type="molecule type" value="Genomic_DNA"/>
</dbReference>
<keyword evidence="1" id="KW-1133">Transmembrane helix</keyword>
<reference evidence="2 3" key="1">
    <citation type="submission" date="2021-03" db="EMBL/GenBank/DDBJ databases">
        <title>Genomic Encyclopedia of Type Strains, Phase IV (KMG-IV): sequencing the most valuable type-strain genomes for metagenomic binning, comparative biology and taxonomic classification.</title>
        <authorList>
            <person name="Goeker M."/>
        </authorList>
    </citation>
    <scope>NUCLEOTIDE SEQUENCE [LARGE SCALE GENOMIC DNA]</scope>
    <source>
        <strain evidence="2 3">DSM 22420</strain>
    </source>
</reference>
<keyword evidence="1" id="KW-0812">Transmembrane</keyword>
<dbReference type="RefSeq" id="WP_186090031.1">
    <property type="nucleotide sequence ID" value="NZ_BMCN01000001.1"/>
</dbReference>
<accession>A0ABS4HLP9</accession>
<sequence>MQDTLLELLVAPITVGVIVSLFTYWLNDDDD</sequence>
<gene>
    <name evidence="2" type="ORF">J2Z27_000891</name>
</gene>
<evidence type="ECO:0000313" key="2">
    <source>
        <dbReference type="EMBL" id="MBP1951856.1"/>
    </source>
</evidence>
<evidence type="ECO:0000256" key="1">
    <source>
        <dbReference type="SAM" id="Phobius"/>
    </source>
</evidence>
<feature type="transmembrane region" description="Helical" evidence="1">
    <location>
        <begin position="5"/>
        <end position="26"/>
    </location>
</feature>
<name>A0ABS4HLP9_9STAP</name>
<dbReference type="Proteomes" id="UP001519348">
    <property type="component" value="Unassembled WGS sequence"/>
</dbReference>